<organism evidence="1 2">
    <name type="scientific">Candidatus Rhodoluna planktonica</name>
    <dbReference type="NCBI Taxonomy" id="535712"/>
    <lineage>
        <taxon>Bacteria</taxon>
        <taxon>Bacillati</taxon>
        <taxon>Actinomycetota</taxon>
        <taxon>Actinomycetes</taxon>
        <taxon>Micrococcales</taxon>
        <taxon>Microbacteriaceae</taxon>
        <taxon>Luna cluster</taxon>
        <taxon>Luna-1 subcluster</taxon>
        <taxon>Rhodoluna</taxon>
    </lineage>
</organism>
<name>A0A1D9DY81_9MICO</name>
<gene>
    <name evidence="1" type="ORF">A4Z71_01800</name>
</gene>
<dbReference type="STRING" id="535712.A4Z71_01800"/>
<dbReference type="OrthoDB" id="5120960at2"/>
<protein>
    <submittedName>
        <fullName evidence="1">Uncharacterized protein</fullName>
    </submittedName>
</protein>
<dbReference type="EMBL" id="CP015208">
    <property type="protein sequence ID" value="AOY55761.1"/>
    <property type="molecule type" value="Genomic_DNA"/>
</dbReference>
<reference evidence="1 2" key="1">
    <citation type="journal article" date="2016" name="Biochim. Biophys. Acta">
        <title>Photochemical characterization of actinorhodopsin and its functional existence in the natural host.</title>
        <authorList>
            <person name="Nakamura S."/>
            <person name="Kikukawa T."/>
            <person name="Tamogami J."/>
            <person name="Kamiya M."/>
            <person name="Aizawa T."/>
            <person name="Hahn M.W."/>
            <person name="Ihara K."/>
            <person name="Kamo N."/>
            <person name="Demura M."/>
        </authorList>
    </citation>
    <scope>NUCLEOTIDE SEQUENCE [LARGE SCALE GENOMIC DNA]</scope>
    <source>
        <strain evidence="1 2">MWH-Dar1</strain>
    </source>
</reference>
<dbReference type="Proteomes" id="UP000243784">
    <property type="component" value="Chromosome"/>
</dbReference>
<dbReference type="RefSeq" id="WP_070954272.1">
    <property type="nucleotide sequence ID" value="NZ_CP015208.1"/>
</dbReference>
<accession>A0A1D9DY81</accession>
<evidence type="ECO:0000313" key="2">
    <source>
        <dbReference type="Proteomes" id="UP000243784"/>
    </source>
</evidence>
<keyword evidence="2" id="KW-1185">Reference proteome</keyword>
<proteinExistence type="predicted"/>
<sequence>MSLAFKIEDSFDVSLPRLTTVLNDVDSWQIEHRPRLLLSKPDRIQLAFDDGTRAIIDWQTSGEIVQLRIVHELLNKPDSEIEPRRNWWQEVLGQLHSRLEQH</sequence>
<dbReference type="KEGG" id="rpla:A4Z71_01800"/>
<evidence type="ECO:0000313" key="1">
    <source>
        <dbReference type="EMBL" id="AOY55761.1"/>
    </source>
</evidence>
<dbReference type="AlphaFoldDB" id="A0A1D9DY81"/>